<evidence type="ECO:0000313" key="16">
    <source>
        <dbReference type="Proteomes" id="UP000694421"/>
    </source>
</evidence>
<dbReference type="GeneTree" id="ENSGT00940000154969"/>
<dbReference type="FunFam" id="3.30.930.10:FF:000009">
    <property type="entry name" value="Threonine--tRNA ligase 2, cytoplasmic"/>
    <property type="match status" value="1"/>
</dbReference>
<dbReference type="InterPro" id="IPR018163">
    <property type="entry name" value="Thr/Ala-tRNA-synth_IIc_edit"/>
</dbReference>
<evidence type="ECO:0000256" key="3">
    <source>
        <dbReference type="ARBA" id="ARBA00013163"/>
    </source>
</evidence>
<dbReference type="InterPro" id="IPR012676">
    <property type="entry name" value="TGS-like"/>
</dbReference>
<keyword evidence="4" id="KW-0963">Cytoplasm</keyword>
<dbReference type="AlphaFoldDB" id="A0A8D0KCT6"/>
<reference evidence="15" key="1">
    <citation type="submission" date="2025-08" db="UniProtKB">
        <authorList>
            <consortium name="Ensembl"/>
        </authorList>
    </citation>
    <scope>IDENTIFICATION</scope>
</reference>
<dbReference type="SUPFAM" id="SSF55681">
    <property type="entry name" value="Class II aaRS and biotin synthetases"/>
    <property type="match status" value="1"/>
</dbReference>
<evidence type="ECO:0000256" key="6">
    <source>
        <dbReference type="ARBA" id="ARBA00022741"/>
    </source>
</evidence>
<dbReference type="Ensembl" id="ENSSMRT00000024719.1">
    <property type="protein sequence ID" value="ENSSMRP00000021090.1"/>
    <property type="gene ID" value="ENSSMRG00000016303.1"/>
</dbReference>
<dbReference type="Gene3D" id="3.10.20.30">
    <property type="match status" value="1"/>
</dbReference>
<sequence>MQHIQFWCCARRLLHSAKCSMRCENIIKYLILNFCAGDGELSELNPWPAFINQRLEMYHKLKAEHDALLAERAAKESRPIKVTLPDGKQVDAESWKTTPYQIACSISQGLADNTVIARVDKVVWDLDRPLEGDCSLELLKFDDSEAQAVYWHSSAHIMGEAMERIYGGCLCYGPPIDNGFYYDMFLEDGGVSSNDFSALEGLCKKIVKEKQPFERLEIKKETLLEMFKYNKFKCRILNEKVNTPTTTVYRCGPLIDLCRGPHVRHTGKIKALKIHKNSSTYWEGKSDMESLQRIYGISFPDAKMLKEWEKFQEEAKNRDHRKIGRDQELFFFHDLSPGSCFFLPKGAYIYNTLIEFIRSEYRKRGFQEVVSPNIYNSKLWVTSGHWQHYSTNMFSFEAEKEIFALKPMNCPGHCLMFDHRPRSWRELPLRMADFGVLHRNELSGTLTGLTRVRRFQQDDAHIFCAMEQIEGEIKNCLEFLRAVYDVFGFSFKLNLSTRPEKYLGDIEVWNQAEKVRDNYGRPWARPFIIDIEIKDAIGRYHQCATIQLDFQLPIRFNLTYVSHDGSDKKRPVIIHRAILGSVERMIAILTENYGGKWPLWLSPQQVMVVPVGPTLDEYAQKQFHDAGLMADVDVDAGCTLNKKIRNAQLAQYNFILVVGEKEKASGTVNIRTRDNKVHGERTVAETVERLLQLKRSRSRNAEEEF</sequence>
<dbReference type="PANTHER" id="PTHR11451:SF36">
    <property type="entry name" value="THREONINE--TRNA LIGASE 1, CYTOPLASMIC"/>
    <property type="match status" value="1"/>
</dbReference>
<dbReference type="PRINTS" id="PR01047">
    <property type="entry name" value="TRNASYNTHTHR"/>
</dbReference>
<dbReference type="SMART" id="SM00863">
    <property type="entry name" value="tRNA_SAD"/>
    <property type="match status" value="1"/>
</dbReference>
<dbReference type="FunFam" id="3.10.20.30:FF:000006">
    <property type="entry name" value="Threonine--tRNA ligase, cytoplasmic"/>
    <property type="match status" value="1"/>
</dbReference>
<dbReference type="NCBIfam" id="TIGR00418">
    <property type="entry name" value="thrS"/>
    <property type="match status" value="1"/>
</dbReference>
<dbReference type="InterPro" id="IPR047246">
    <property type="entry name" value="ThrRS_anticodon"/>
</dbReference>
<dbReference type="FunFam" id="3.30.980.10:FF:000003">
    <property type="entry name" value="Threonine--tRNA ligase, cytoplasmic"/>
    <property type="match status" value="1"/>
</dbReference>
<comment type="catalytic activity">
    <reaction evidence="11">
        <text>tRNA(Thr) + L-threonine + ATP = L-threonyl-tRNA(Thr) + AMP + diphosphate + H(+)</text>
        <dbReference type="Rhea" id="RHEA:24624"/>
        <dbReference type="Rhea" id="RHEA-COMP:9670"/>
        <dbReference type="Rhea" id="RHEA-COMP:9704"/>
        <dbReference type="ChEBI" id="CHEBI:15378"/>
        <dbReference type="ChEBI" id="CHEBI:30616"/>
        <dbReference type="ChEBI" id="CHEBI:33019"/>
        <dbReference type="ChEBI" id="CHEBI:57926"/>
        <dbReference type="ChEBI" id="CHEBI:78442"/>
        <dbReference type="ChEBI" id="CHEBI:78534"/>
        <dbReference type="ChEBI" id="CHEBI:456215"/>
        <dbReference type="EC" id="6.1.1.3"/>
    </reaction>
</comment>
<keyword evidence="8" id="KW-0648">Protein biosynthesis</keyword>
<feature type="domain" description="TGS" evidence="14">
    <location>
        <begin position="78"/>
        <end position="140"/>
    </location>
</feature>
<dbReference type="HAMAP" id="MF_00184">
    <property type="entry name" value="Thr_tRNA_synth"/>
    <property type="match status" value="1"/>
</dbReference>
<proteinExistence type="inferred from homology"/>
<evidence type="ECO:0000256" key="2">
    <source>
        <dbReference type="ARBA" id="ARBA00008226"/>
    </source>
</evidence>
<comment type="similarity">
    <text evidence="2">Belongs to the class-II aminoacyl-tRNA synthetase family.</text>
</comment>
<protein>
    <recommendedName>
        <fullName evidence="3">threonine--tRNA ligase</fullName>
        <ecNumber evidence="3">6.1.1.3</ecNumber>
    </recommendedName>
    <alternativeName>
        <fullName evidence="10">Threonyl-tRNA synthetase</fullName>
    </alternativeName>
</protein>
<evidence type="ECO:0000256" key="10">
    <source>
        <dbReference type="ARBA" id="ARBA00031900"/>
    </source>
</evidence>
<dbReference type="InterPro" id="IPR045864">
    <property type="entry name" value="aa-tRNA-synth_II/BPL/LPL"/>
</dbReference>
<dbReference type="Gene3D" id="3.30.930.10">
    <property type="entry name" value="Bira Bifunctional Protein, Domain 2"/>
    <property type="match status" value="1"/>
</dbReference>
<dbReference type="SUPFAM" id="SSF55186">
    <property type="entry name" value="ThrRS/AlaRS common domain"/>
    <property type="match status" value="1"/>
</dbReference>
<dbReference type="InterPro" id="IPR006195">
    <property type="entry name" value="aa-tRNA-synth_II"/>
</dbReference>
<dbReference type="Proteomes" id="UP000694421">
    <property type="component" value="Unplaced"/>
</dbReference>
<dbReference type="Pfam" id="PF02824">
    <property type="entry name" value="TGS"/>
    <property type="match status" value="1"/>
</dbReference>
<dbReference type="Gene3D" id="3.40.50.800">
    <property type="entry name" value="Anticodon-binding domain"/>
    <property type="match status" value="1"/>
</dbReference>
<organism evidence="15 16">
    <name type="scientific">Salvator merianae</name>
    <name type="common">Argentine black and white tegu</name>
    <name type="synonym">Tupinambis merianae</name>
    <dbReference type="NCBI Taxonomy" id="96440"/>
    <lineage>
        <taxon>Eukaryota</taxon>
        <taxon>Metazoa</taxon>
        <taxon>Chordata</taxon>
        <taxon>Craniata</taxon>
        <taxon>Vertebrata</taxon>
        <taxon>Euteleostomi</taxon>
        <taxon>Lepidosauria</taxon>
        <taxon>Squamata</taxon>
        <taxon>Bifurcata</taxon>
        <taxon>Unidentata</taxon>
        <taxon>Episquamata</taxon>
        <taxon>Laterata</taxon>
        <taxon>Teiioidea</taxon>
        <taxon>Teiidae</taxon>
        <taxon>Salvator</taxon>
    </lineage>
</organism>
<dbReference type="InterPro" id="IPR004154">
    <property type="entry name" value="Anticodon-bd"/>
</dbReference>
<dbReference type="InterPro" id="IPR033728">
    <property type="entry name" value="ThrRS_core"/>
</dbReference>
<evidence type="ECO:0000256" key="12">
    <source>
        <dbReference type="ARBA" id="ARBA00058080"/>
    </source>
</evidence>
<dbReference type="Pfam" id="PF03129">
    <property type="entry name" value="HGTP_anticodon"/>
    <property type="match status" value="1"/>
</dbReference>
<dbReference type="EC" id="6.1.1.3" evidence="3"/>
<dbReference type="GO" id="GO:0006435">
    <property type="term" value="P:threonyl-tRNA aminoacylation"/>
    <property type="evidence" value="ECO:0007669"/>
    <property type="project" value="InterPro"/>
</dbReference>
<feature type="domain" description="Aminoacyl-transfer RNA synthetases class-II family profile" evidence="13">
    <location>
        <begin position="344"/>
        <end position="610"/>
    </location>
</feature>
<reference evidence="15" key="2">
    <citation type="submission" date="2025-09" db="UniProtKB">
        <authorList>
            <consortium name="Ensembl"/>
        </authorList>
    </citation>
    <scope>IDENTIFICATION</scope>
</reference>
<evidence type="ECO:0000256" key="9">
    <source>
        <dbReference type="ARBA" id="ARBA00023146"/>
    </source>
</evidence>
<keyword evidence="6" id="KW-0547">Nucleotide-binding</keyword>
<keyword evidence="9" id="KW-0030">Aminoacyl-tRNA synthetase</keyword>
<dbReference type="InterPro" id="IPR002320">
    <property type="entry name" value="Thr-tRNA-ligase_IIa"/>
</dbReference>
<dbReference type="PROSITE" id="PS51880">
    <property type="entry name" value="TGS"/>
    <property type="match status" value="1"/>
</dbReference>
<dbReference type="Pfam" id="PF07973">
    <property type="entry name" value="tRNA_SAD"/>
    <property type="match status" value="1"/>
</dbReference>
<evidence type="ECO:0000256" key="7">
    <source>
        <dbReference type="ARBA" id="ARBA00022840"/>
    </source>
</evidence>
<evidence type="ECO:0000256" key="5">
    <source>
        <dbReference type="ARBA" id="ARBA00022598"/>
    </source>
</evidence>
<dbReference type="GO" id="GO:0005739">
    <property type="term" value="C:mitochondrion"/>
    <property type="evidence" value="ECO:0007669"/>
    <property type="project" value="TreeGrafter"/>
</dbReference>
<keyword evidence="16" id="KW-1185">Reference proteome</keyword>
<evidence type="ECO:0000256" key="8">
    <source>
        <dbReference type="ARBA" id="ARBA00022917"/>
    </source>
</evidence>
<dbReference type="FunFam" id="3.40.50.800:FF:000003">
    <property type="entry name" value="Threonine--tRNA ligase 2, cytoplasmic"/>
    <property type="match status" value="1"/>
</dbReference>
<dbReference type="GO" id="GO:0005524">
    <property type="term" value="F:ATP binding"/>
    <property type="evidence" value="ECO:0007669"/>
    <property type="project" value="UniProtKB-KW"/>
</dbReference>
<dbReference type="CDD" id="cd01667">
    <property type="entry name" value="TGS_ThrRS"/>
    <property type="match status" value="1"/>
</dbReference>
<keyword evidence="5" id="KW-0436">Ligase</keyword>
<dbReference type="InterPro" id="IPR012675">
    <property type="entry name" value="Beta-grasp_dom_sf"/>
</dbReference>
<keyword evidence="7" id="KW-0067">ATP-binding</keyword>
<dbReference type="GO" id="GO:0004829">
    <property type="term" value="F:threonine-tRNA ligase activity"/>
    <property type="evidence" value="ECO:0007669"/>
    <property type="project" value="UniProtKB-EC"/>
</dbReference>
<evidence type="ECO:0000256" key="4">
    <source>
        <dbReference type="ARBA" id="ARBA00022490"/>
    </source>
</evidence>
<dbReference type="CDD" id="cd00860">
    <property type="entry name" value="ThrRS_anticodon"/>
    <property type="match status" value="1"/>
</dbReference>
<accession>A0A8D0KCT6</accession>
<dbReference type="SUPFAM" id="SSF81271">
    <property type="entry name" value="TGS-like"/>
    <property type="match status" value="1"/>
</dbReference>
<comment type="subcellular location">
    <subcellularLocation>
        <location evidence="1">Cytoplasm</location>
    </subcellularLocation>
</comment>
<dbReference type="SUPFAM" id="SSF52954">
    <property type="entry name" value="Class II aaRS ABD-related"/>
    <property type="match status" value="1"/>
</dbReference>
<comment type="function">
    <text evidence="12">Catalyzes the attachment of threonine to tRNA(Thr) in a two-step reaction: threonine is first activated by ATP to form Thr-AMP and then transferred to the acceptor end of tRNA(Thr). Also edits incorrectly charged tRNA(Thr) via its editing domain, at the post-transfer stage.</text>
</comment>
<name>A0A8D0KCT6_SALMN</name>
<dbReference type="InterPro" id="IPR012947">
    <property type="entry name" value="tRNA_SAD"/>
</dbReference>
<evidence type="ECO:0000259" key="13">
    <source>
        <dbReference type="PROSITE" id="PS50862"/>
    </source>
</evidence>
<evidence type="ECO:0000256" key="1">
    <source>
        <dbReference type="ARBA" id="ARBA00004496"/>
    </source>
</evidence>
<dbReference type="PROSITE" id="PS50862">
    <property type="entry name" value="AA_TRNA_LIGASE_II"/>
    <property type="match status" value="1"/>
</dbReference>
<dbReference type="InterPro" id="IPR002314">
    <property type="entry name" value="aa-tRNA-synt_IIb"/>
</dbReference>
<dbReference type="Gene3D" id="3.30.980.10">
    <property type="entry name" value="Threonyl-trna Synthetase, Chain A, domain 2"/>
    <property type="match status" value="1"/>
</dbReference>
<evidence type="ECO:0000256" key="11">
    <source>
        <dbReference type="ARBA" id="ARBA00049515"/>
    </source>
</evidence>
<evidence type="ECO:0000313" key="15">
    <source>
        <dbReference type="Ensembl" id="ENSSMRP00000021090.1"/>
    </source>
</evidence>
<evidence type="ECO:0000259" key="14">
    <source>
        <dbReference type="PROSITE" id="PS51880"/>
    </source>
</evidence>
<dbReference type="CDD" id="cd00771">
    <property type="entry name" value="ThrRS_core"/>
    <property type="match status" value="1"/>
</dbReference>
<dbReference type="InterPro" id="IPR004095">
    <property type="entry name" value="TGS"/>
</dbReference>
<dbReference type="InterPro" id="IPR036621">
    <property type="entry name" value="Anticodon-bd_dom_sf"/>
</dbReference>
<dbReference type="Pfam" id="PF00587">
    <property type="entry name" value="tRNA-synt_2b"/>
    <property type="match status" value="1"/>
</dbReference>
<dbReference type="PANTHER" id="PTHR11451">
    <property type="entry name" value="THREONINE-TRNA LIGASE"/>
    <property type="match status" value="1"/>
</dbReference>